<dbReference type="InterPro" id="IPR050951">
    <property type="entry name" value="Retrovirus_Pol_polyprotein"/>
</dbReference>
<organism evidence="5 6">
    <name type="scientific">Mugilogobius chulae</name>
    <name type="common">yellowstripe goby</name>
    <dbReference type="NCBI Taxonomy" id="88201"/>
    <lineage>
        <taxon>Eukaryota</taxon>
        <taxon>Metazoa</taxon>
        <taxon>Chordata</taxon>
        <taxon>Craniata</taxon>
        <taxon>Vertebrata</taxon>
        <taxon>Euteleostomi</taxon>
        <taxon>Actinopterygii</taxon>
        <taxon>Neopterygii</taxon>
        <taxon>Teleostei</taxon>
        <taxon>Neoteleostei</taxon>
        <taxon>Acanthomorphata</taxon>
        <taxon>Gobiaria</taxon>
        <taxon>Gobiiformes</taxon>
        <taxon>Gobioidei</taxon>
        <taxon>Gobiidae</taxon>
        <taxon>Gobionellinae</taxon>
        <taxon>Mugilogobius</taxon>
    </lineage>
</organism>
<keyword evidence="6" id="KW-1185">Reference proteome</keyword>
<protein>
    <recommendedName>
        <fullName evidence="2">ribonuclease H</fullName>
        <ecNumber evidence="2">3.1.26.4</ecNumber>
    </recommendedName>
</protein>
<gene>
    <name evidence="5" type="ORF">WMY93_033987</name>
</gene>
<dbReference type="Gene3D" id="3.30.70.270">
    <property type="match status" value="2"/>
</dbReference>
<evidence type="ECO:0000313" key="5">
    <source>
        <dbReference type="EMBL" id="KAK7879228.1"/>
    </source>
</evidence>
<dbReference type="Gene3D" id="3.10.10.10">
    <property type="entry name" value="HIV Type 1 Reverse Transcriptase, subunit A, domain 1"/>
    <property type="match status" value="1"/>
</dbReference>
<evidence type="ECO:0000256" key="2">
    <source>
        <dbReference type="ARBA" id="ARBA00012180"/>
    </source>
</evidence>
<feature type="domain" description="CCHC-type" evidence="4">
    <location>
        <begin position="222"/>
        <end position="237"/>
    </location>
</feature>
<accession>A0AAW0MRV6</accession>
<dbReference type="EMBL" id="JBBPFD010000312">
    <property type="protein sequence ID" value="KAK7879228.1"/>
    <property type="molecule type" value="Genomic_DNA"/>
</dbReference>
<evidence type="ECO:0000256" key="3">
    <source>
        <dbReference type="SAM" id="MobiDB-lite"/>
    </source>
</evidence>
<dbReference type="InterPro" id="IPR000477">
    <property type="entry name" value="RT_dom"/>
</dbReference>
<comment type="similarity">
    <text evidence="1">Belongs to the beta type-B retroviral polymerase family. HERV class-II K(HML-2) pol subfamily.</text>
</comment>
<dbReference type="InterPro" id="IPR043502">
    <property type="entry name" value="DNA/RNA_pol_sf"/>
</dbReference>
<dbReference type="GO" id="GO:0008270">
    <property type="term" value="F:zinc ion binding"/>
    <property type="evidence" value="ECO:0007669"/>
    <property type="project" value="InterPro"/>
</dbReference>
<dbReference type="GO" id="GO:0003676">
    <property type="term" value="F:nucleic acid binding"/>
    <property type="evidence" value="ECO:0007669"/>
    <property type="project" value="InterPro"/>
</dbReference>
<dbReference type="CDD" id="cd01647">
    <property type="entry name" value="RT_LTR"/>
    <property type="match status" value="1"/>
</dbReference>
<dbReference type="SMART" id="SM00343">
    <property type="entry name" value="ZnF_C2HC"/>
    <property type="match status" value="2"/>
</dbReference>
<dbReference type="Proteomes" id="UP001460270">
    <property type="component" value="Unassembled WGS sequence"/>
</dbReference>
<comment type="caution">
    <text evidence="5">The sequence shown here is derived from an EMBL/GenBank/DDBJ whole genome shotgun (WGS) entry which is preliminary data.</text>
</comment>
<dbReference type="FunFam" id="3.30.70.270:FF:000026">
    <property type="entry name" value="Transposon Ty3-G Gag-Pol polyprotein"/>
    <property type="match status" value="1"/>
</dbReference>
<dbReference type="PANTHER" id="PTHR37984:SF7">
    <property type="entry name" value="INTEGRASE CATALYTIC DOMAIN-CONTAINING PROTEIN"/>
    <property type="match status" value="1"/>
</dbReference>
<dbReference type="EC" id="3.1.26.4" evidence="2"/>
<evidence type="ECO:0000256" key="1">
    <source>
        <dbReference type="ARBA" id="ARBA00010879"/>
    </source>
</evidence>
<dbReference type="GO" id="GO:0004523">
    <property type="term" value="F:RNA-DNA hybrid ribonuclease activity"/>
    <property type="evidence" value="ECO:0007669"/>
    <property type="project" value="UniProtKB-EC"/>
</dbReference>
<feature type="region of interest" description="Disordered" evidence="3">
    <location>
        <begin position="195"/>
        <end position="219"/>
    </location>
</feature>
<feature type="compositionally biased region" description="Basic and acidic residues" evidence="3">
    <location>
        <begin position="966"/>
        <end position="976"/>
    </location>
</feature>
<dbReference type="SUPFAM" id="SSF56672">
    <property type="entry name" value="DNA/RNA polymerases"/>
    <property type="match status" value="1"/>
</dbReference>
<dbReference type="InterPro" id="IPR041577">
    <property type="entry name" value="RT_RNaseH_2"/>
</dbReference>
<proteinExistence type="inferred from homology"/>
<feature type="domain" description="CCHC-type" evidence="4">
    <location>
        <begin position="241"/>
        <end position="257"/>
    </location>
</feature>
<dbReference type="Pfam" id="PF00078">
    <property type="entry name" value="RVT_1"/>
    <property type="match status" value="1"/>
</dbReference>
<dbReference type="Pfam" id="PF17919">
    <property type="entry name" value="RT_RNaseH_2"/>
    <property type="match status" value="1"/>
</dbReference>
<name>A0AAW0MRV6_9GOBI</name>
<feature type="region of interest" description="Disordered" evidence="3">
    <location>
        <begin position="936"/>
        <end position="976"/>
    </location>
</feature>
<evidence type="ECO:0000313" key="6">
    <source>
        <dbReference type="Proteomes" id="UP001460270"/>
    </source>
</evidence>
<dbReference type="PANTHER" id="PTHR37984">
    <property type="entry name" value="PROTEIN CBG26694"/>
    <property type="match status" value="1"/>
</dbReference>
<dbReference type="InterPro" id="IPR043128">
    <property type="entry name" value="Rev_trsase/Diguanyl_cyclase"/>
</dbReference>
<dbReference type="InterPro" id="IPR001878">
    <property type="entry name" value="Znf_CCHC"/>
</dbReference>
<evidence type="ECO:0000259" key="4">
    <source>
        <dbReference type="SMART" id="SM00343"/>
    </source>
</evidence>
<dbReference type="AlphaFoldDB" id="A0AAW0MRV6"/>
<sequence length="976" mass="110832">MEQFRLPSPLVLTGNISENWRRWEQRFAIYMTASGADGKDEKIKVAILLHALGEDALEVYNTLDVSHAEGDKKVADILAAFRTYCQPKKNTVFERHQFWAHPMAESVTIEKYVTELRQKSKDCEFGPSETDMIRDKIVFSLNDQRLKERLLREPNLTLERVMDICRAAETAKAQIQAMNSNTGLQEKTVHAVNKTKYKDSHQQWQKGRKQHQNDNKKSKDQVCRKCGKSHQPRQCPAYGVSCRKCGKLNHYAKMCESSHASQKKPVHGLSPEIDTLFIGTVNINHINTKQDNSWYADIQAGYMSVKFKLDTGAETNVLPQTVYKSLKRKARREKRIDLQLKPTKTVLVAYGGVKLKPEGTILLECSTAKIKTNLLFYVSNHSNTAILGKEACEALGLVKRMDIDTLTVKYPTTKEELLRQHASVFEGLGEFSGEYHIHVDPTVTPVIHGCRKIPLAVVDRLKDTLDDLLKADVIEKVSETTTWVNSLVVTEKRDKRKLRVCLDPTDLNKAILRQHYSIPTADEVLCKLSGKKIFTVLDEKDGYWQIKLDKESSLLCTFNTPWGRYRFKRLPFGIKSASEVFQQRNCETFGDIAGVHIIADDMIIAASTEKEHDEILDKVMTRAKEANVKFNKEKLQYKVNSVKYMGHVTSEGVKADSAKVKAIVNMPSPTDKPALQRMLGMIKYLSQYIPGEATTTAPLRQLLRKDTLWQWQHEHEEAVTKLKEALSTSPVLKFFDQKKPVLIQADASKDGLGHCAIRPQTLGNNPEKAIGTAPSRLQRMLLQLQRYDLNVIYTPGKELLIADTLSRATLPDKQAQMLMGRVLRSTLPSSSTILQPVVPTNAHSTLQHLQQRQRTYYNRGAKQLPQLPPGGTVHMQTERGWRPAIVTTTRTEPRSYNIVTPSGQQYRRNRRHLRKTPSDIQVYTEPDQVEDEQISIPATGADERPVVEQPPSPPMTVQTRSGRITRPPERFKDFVM</sequence>
<dbReference type="CDD" id="cd05481">
    <property type="entry name" value="retropepsin_like_LTR_1"/>
    <property type="match status" value="1"/>
</dbReference>
<reference evidence="6" key="1">
    <citation type="submission" date="2024-04" db="EMBL/GenBank/DDBJ databases">
        <title>Salinicola lusitanus LLJ914,a marine bacterium isolated from the Okinawa Trough.</title>
        <authorList>
            <person name="Li J."/>
        </authorList>
    </citation>
    <scope>NUCLEOTIDE SEQUENCE [LARGE SCALE GENOMIC DNA]</scope>
</reference>